<name>W9DN65_9PSEU</name>
<evidence type="ECO:0000313" key="3">
    <source>
        <dbReference type="Proteomes" id="UP000054357"/>
    </source>
</evidence>
<keyword evidence="3" id="KW-1185">Reference proteome</keyword>
<proteinExistence type="predicted"/>
<evidence type="ECO:0000256" key="1">
    <source>
        <dbReference type="SAM" id="MobiDB-lite"/>
    </source>
</evidence>
<comment type="caution">
    <text evidence="2">The sequence shown here is derived from an EMBL/GenBank/DDBJ whole genome shotgun (WGS) entry which is preliminary data.</text>
</comment>
<dbReference type="HOGENOM" id="CLU_1674261_0_0_11"/>
<accession>W9DN65</accession>
<dbReference type="AlphaFoldDB" id="W9DN65"/>
<protein>
    <submittedName>
        <fullName evidence="2">Uncharacterized protein</fullName>
    </submittedName>
</protein>
<evidence type="ECO:0000313" key="2">
    <source>
        <dbReference type="EMBL" id="ETA66338.1"/>
    </source>
</evidence>
<dbReference type="PATRIC" id="fig|592678.3.peg.98"/>
<dbReference type="Proteomes" id="UP000054357">
    <property type="component" value="Unassembled WGS sequence"/>
</dbReference>
<gene>
    <name evidence="2" type="ORF">AmyhaDRAFT_0092</name>
</gene>
<feature type="region of interest" description="Disordered" evidence="1">
    <location>
        <begin position="52"/>
        <end position="77"/>
    </location>
</feature>
<organism evidence="2 3">
    <name type="scientific">Haloechinothrix halophila YIM 93223</name>
    <dbReference type="NCBI Taxonomy" id="592678"/>
    <lineage>
        <taxon>Bacteria</taxon>
        <taxon>Bacillati</taxon>
        <taxon>Actinomycetota</taxon>
        <taxon>Actinomycetes</taxon>
        <taxon>Pseudonocardiales</taxon>
        <taxon>Pseudonocardiaceae</taxon>
        <taxon>Haloechinothrix</taxon>
    </lineage>
</organism>
<dbReference type="RefSeq" id="WP_051399390.1">
    <property type="nucleotide sequence ID" value="NZ_KI632509.1"/>
</dbReference>
<reference evidence="2 3" key="1">
    <citation type="submission" date="2013-08" db="EMBL/GenBank/DDBJ databases">
        <authorList>
            <consortium name="DOE Joint Genome Institute"/>
            <person name="Klenk H.-P."/>
            <person name="Huntemann M."/>
            <person name="Han J."/>
            <person name="Chen A."/>
            <person name="Kyrpides N."/>
            <person name="Mavromatis K."/>
            <person name="Markowitz V."/>
            <person name="Palaniappan K."/>
            <person name="Ivanova N."/>
            <person name="Schaumberg A."/>
            <person name="Pati A."/>
            <person name="Liolios K."/>
            <person name="Nordberg H.P."/>
            <person name="Cantor M.N."/>
            <person name="Hua S.X."/>
            <person name="Woyke T."/>
        </authorList>
    </citation>
    <scope>NUCLEOTIDE SEQUENCE [LARGE SCALE GENOMIC DNA]</scope>
    <source>
        <strain evidence="2 3">YIM 93223</strain>
    </source>
</reference>
<dbReference type="EMBL" id="AZAK01000001">
    <property type="protein sequence ID" value="ETA66338.1"/>
    <property type="molecule type" value="Genomic_DNA"/>
</dbReference>
<sequence>MSAEVELAAGAATAARPHAERAAAIAREHGSTRHALKSDLVLAAALSAAASGAMGSESSGQNTGESDAADGSSGVMTDTSRVITLAEQVRDDTRKLGLYPLAWPAALLLSDANGTDDAAAASELRHEAGSIVHVLLRRADPLGRSLAMASPWVPKVC</sequence>